<name>A0A1S6IZ98_9FIRM</name>
<feature type="region of interest" description="Disordered" evidence="1">
    <location>
        <begin position="26"/>
        <end position="46"/>
    </location>
</feature>
<gene>
    <name evidence="4" type="ORF">B0537_13990</name>
</gene>
<evidence type="ECO:0000313" key="4">
    <source>
        <dbReference type="EMBL" id="AQS60086.1"/>
    </source>
</evidence>
<evidence type="ECO:0000313" key="5">
    <source>
        <dbReference type="Proteomes" id="UP000189464"/>
    </source>
</evidence>
<feature type="signal peptide" evidence="2">
    <location>
        <begin position="1"/>
        <end position="22"/>
    </location>
</feature>
<dbReference type="OrthoDB" id="1976337at2"/>
<organism evidence="4 5">
    <name type="scientific">Desulforamulus ferrireducens</name>
    <dbReference type="NCBI Taxonomy" id="1833852"/>
    <lineage>
        <taxon>Bacteria</taxon>
        <taxon>Bacillati</taxon>
        <taxon>Bacillota</taxon>
        <taxon>Clostridia</taxon>
        <taxon>Eubacteriales</taxon>
        <taxon>Peptococcaceae</taxon>
        <taxon>Desulforamulus</taxon>
    </lineage>
</organism>
<dbReference type="EMBL" id="CP019698">
    <property type="protein sequence ID" value="AQS60086.1"/>
    <property type="molecule type" value="Genomic_DNA"/>
</dbReference>
<dbReference type="Proteomes" id="UP000189464">
    <property type="component" value="Chromosome"/>
</dbReference>
<dbReference type="KEGG" id="dfg:B0537_13990"/>
<dbReference type="InterPro" id="IPR019606">
    <property type="entry name" value="GerMN"/>
</dbReference>
<evidence type="ECO:0000259" key="3">
    <source>
        <dbReference type="SMART" id="SM00909"/>
    </source>
</evidence>
<dbReference type="AlphaFoldDB" id="A0A1S6IZ98"/>
<accession>A0A1S6IZ98</accession>
<feature type="chain" id="PRO_5039277215" description="GerMN domain-containing protein" evidence="2">
    <location>
        <begin position="23"/>
        <end position="177"/>
    </location>
</feature>
<sequence length="177" mass="19506">MGRVKMKKLAILLIVLMTVVLGGCSGDKTTDQDQKPKTETQAQQPAGEKVKVTLYFANQNADGLVPVVREIDKPDDMVKALVEELKKPEQHAPVLPEGTELLDYKTEGETIVLNFNQAFANLQGSTGEFITVNSLVNTMTELPQYKSVKLLVEGKTLETGHAIYDKPIPRNEGIIKK</sequence>
<protein>
    <recommendedName>
        <fullName evidence="3">GerMN domain-containing protein</fullName>
    </recommendedName>
</protein>
<reference evidence="4 5" key="1">
    <citation type="journal article" date="2016" name="Int. J. Syst. Evol. Microbiol.">
        <title>Desulfotomaculum ferrireducens sp. nov., a moderately thermophilic sulfate-reducing and dissimilatory Fe(III)-reducing bacterium isolated from compost.</title>
        <authorList>
            <person name="Yang G."/>
            <person name="Guo J."/>
            <person name="Zhuang L."/>
            <person name="Yuan Y."/>
            <person name="Zhou S."/>
        </authorList>
    </citation>
    <scope>NUCLEOTIDE SEQUENCE [LARGE SCALE GENOMIC DNA]</scope>
    <source>
        <strain evidence="4 5">GSS09</strain>
    </source>
</reference>
<feature type="compositionally biased region" description="Basic and acidic residues" evidence="1">
    <location>
        <begin position="28"/>
        <end position="38"/>
    </location>
</feature>
<keyword evidence="2" id="KW-0732">Signal</keyword>
<proteinExistence type="predicted"/>
<dbReference type="SMART" id="SM00909">
    <property type="entry name" value="Germane"/>
    <property type="match status" value="1"/>
</dbReference>
<dbReference type="PROSITE" id="PS51257">
    <property type="entry name" value="PROKAR_LIPOPROTEIN"/>
    <property type="match status" value="1"/>
</dbReference>
<dbReference type="STRING" id="1833852.B0537_13990"/>
<evidence type="ECO:0000256" key="1">
    <source>
        <dbReference type="SAM" id="MobiDB-lite"/>
    </source>
</evidence>
<evidence type="ECO:0000256" key="2">
    <source>
        <dbReference type="SAM" id="SignalP"/>
    </source>
</evidence>
<dbReference type="Pfam" id="PF10646">
    <property type="entry name" value="Germane"/>
    <property type="match status" value="1"/>
</dbReference>
<keyword evidence="5" id="KW-1185">Reference proteome</keyword>
<feature type="domain" description="GerMN" evidence="3">
    <location>
        <begin position="78"/>
        <end position="161"/>
    </location>
</feature>